<accession>A0ABV2EM57</accession>
<keyword evidence="1" id="KW-0732">Signal</keyword>
<evidence type="ECO:0000313" key="2">
    <source>
        <dbReference type="EMBL" id="MET3527426.1"/>
    </source>
</evidence>
<gene>
    <name evidence="2" type="ORF">ABID41_002544</name>
</gene>
<proteinExistence type="predicted"/>
<feature type="signal peptide" evidence="1">
    <location>
        <begin position="1"/>
        <end position="21"/>
    </location>
</feature>
<protein>
    <submittedName>
        <fullName evidence="2">Uncharacterized protein</fullName>
    </submittedName>
</protein>
<evidence type="ECO:0000256" key="1">
    <source>
        <dbReference type="SAM" id="SignalP"/>
    </source>
</evidence>
<comment type="caution">
    <text evidence="2">The sequence shown here is derived from an EMBL/GenBank/DDBJ whole genome shotgun (WGS) entry which is preliminary data.</text>
</comment>
<organism evidence="2 3">
    <name type="scientific">Phenylobacterium koreense</name>
    <dbReference type="NCBI Taxonomy" id="266125"/>
    <lineage>
        <taxon>Bacteria</taxon>
        <taxon>Pseudomonadati</taxon>
        <taxon>Pseudomonadota</taxon>
        <taxon>Alphaproteobacteria</taxon>
        <taxon>Caulobacterales</taxon>
        <taxon>Caulobacteraceae</taxon>
        <taxon>Phenylobacterium</taxon>
    </lineage>
</organism>
<reference evidence="2 3" key="1">
    <citation type="submission" date="2024-06" db="EMBL/GenBank/DDBJ databases">
        <title>Genomic Encyclopedia of Type Strains, Phase IV (KMG-IV): sequencing the most valuable type-strain genomes for metagenomic binning, comparative biology and taxonomic classification.</title>
        <authorList>
            <person name="Goeker M."/>
        </authorList>
    </citation>
    <scope>NUCLEOTIDE SEQUENCE [LARGE SCALE GENOMIC DNA]</scope>
    <source>
        <strain evidence="2 3">DSM 17809</strain>
    </source>
</reference>
<keyword evidence="3" id="KW-1185">Reference proteome</keyword>
<dbReference type="RefSeq" id="WP_331928042.1">
    <property type="nucleotide sequence ID" value="NZ_JBEPLU010000002.1"/>
</dbReference>
<dbReference type="EMBL" id="JBEPLU010000002">
    <property type="protein sequence ID" value="MET3527426.1"/>
    <property type="molecule type" value="Genomic_DNA"/>
</dbReference>
<sequence length="149" mass="16310">MLRRQVLIASLAAAYAAPALAAEEKLAAIAQYVDVTPVAVPILADGRIVNYVFVVMRVQLMPGVDPARWRAKEPYFRDALARLCNRISFTSPKDYVSVDAPRLAAAFYREAAAIGGRSVKAVTLMSQTPKQRLGLPPRVPRPPRAEIQP</sequence>
<feature type="chain" id="PRO_5046671371" evidence="1">
    <location>
        <begin position="22"/>
        <end position="149"/>
    </location>
</feature>
<evidence type="ECO:0000313" key="3">
    <source>
        <dbReference type="Proteomes" id="UP001549110"/>
    </source>
</evidence>
<dbReference type="Proteomes" id="UP001549110">
    <property type="component" value="Unassembled WGS sequence"/>
</dbReference>
<name>A0ABV2EM57_9CAUL</name>